<dbReference type="InterPro" id="IPR025510">
    <property type="entry name" value="DUF4397"/>
</dbReference>
<keyword evidence="3" id="KW-1185">Reference proteome</keyword>
<accession>A0A521BUZ0</accession>
<protein>
    <recommendedName>
        <fullName evidence="1">DUF4397 domain-containing protein</fullName>
    </recommendedName>
</protein>
<dbReference type="AlphaFoldDB" id="A0A521BUZ0"/>
<dbReference type="RefSeq" id="WP_185956049.1">
    <property type="nucleotide sequence ID" value="NZ_FXTI01000002.1"/>
</dbReference>
<evidence type="ECO:0000313" key="2">
    <source>
        <dbReference type="EMBL" id="SMO50968.1"/>
    </source>
</evidence>
<gene>
    <name evidence="2" type="ORF">SAMN06264849_102458</name>
</gene>
<sequence length="265" mass="29950">MDFKREWKRVLEKAHMYGLLAEYYKYRDPDLFMHYYRKHYKYTKKVAGMTRQMRGRGTVAREGFHNPQRQDEEQRGTIRVIHASPDAPAVDVVANGQTIGQNLAFGQVSETLSLPAGSYQIGVYPRGQRGQPLYSEEVTLQPGRKYTIAAINRLDDLNLQVIEDEPRVREGMSKIRLVHLSVDAPPLDLATDGGDVLLFNLTYPNVSEYYVSPPAIQDLELRAAGSERVLLEIPNVSLRPDSAYSIYVLGLSEGEPPLQAVVLQD</sequence>
<name>A0A521BUZ0_9BACL</name>
<feature type="domain" description="DUF4397" evidence="1">
    <location>
        <begin position="77"/>
        <end position="189"/>
    </location>
</feature>
<evidence type="ECO:0000313" key="3">
    <source>
        <dbReference type="Proteomes" id="UP000315636"/>
    </source>
</evidence>
<reference evidence="2 3" key="1">
    <citation type="submission" date="2017-05" db="EMBL/GenBank/DDBJ databases">
        <authorList>
            <person name="Varghese N."/>
            <person name="Submissions S."/>
        </authorList>
    </citation>
    <scope>NUCLEOTIDE SEQUENCE [LARGE SCALE GENOMIC DNA]</scope>
    <source>
        <strain evidence="2 3">DSM 45474</strain>
    </source>
</reference>
<dbReference type="Proteomes" id="UP000315636">
    <property type="component" value="Unassembled WGS sequence"/>
</dbReference>
<proteinExistence type="predicted"/>
<organism evidence="2 3">
    <name type="scientific">Melghirimyces algeriensis</name>
    <dbReference type="NCBI Taxonomy" id="910412"/>
    <lineage>
        <taxon>Bacteria</taxon>
        <taxon>Bacillati</taxon>
        <taxon>Bacillota</taxon>
        <taxon>Bacilli</taxon>
        <taxon>Bacillales</taxon>
        <taxon>Thermoactinomycetaceae</taxon>
        <taxon>Melghirimyces</taxon>
    </lineage>
</organism>
<dbReference type="Pfam" id="PF14344">
    <property type="entry name" value="DUF4397"/>
    <property type="match status" value="1"/>
</dbReference>
<dbReference type="EMBL" id="FXTI01000002">
    <property type="protein sequence ID" value="SMO50968.1"/>
    <property type="molecule type" value="Genomic_DNA"/>
</dbReference>
<evidence type="ECO:0000259" key="1">
    <source>
        <dbReference type="Pfam" id="PF14344"/>
    </source>
</evidence>